<evidence type="ECO:0000313" key="3">
    <source>
        <dbReference type="Proteomes" id="UP000051922"/>
    </source>
</evidence>
<accession>A0A0R1U0X5</accession>
<evidence type="ECO:0000259" key="1">
    <source>
        <dbReference type="SMART" id="SM00966"/>
    </source>
</evidence>
<sequence length="81" mass="9258">MTDNQGIKRTVGKVNNSLYFTIPADIVERLRLSKGERLAVSLEDGAIVARPEREATSDDDLRQIDQVIDRYMDAMKYLEDK</sequence>
<dbReference type="SUPFAM" id="SSF89447">
    <property type="entry name" value="AbrB/MazE/MraZ-like"/>
    <property type="match status" value="1"/>
</dbReference>
<proteinExistence type="predicted"/>
<dbReference type="STRING" id="1423783.FC50_GL000043"/>
<dbReference type="Pfam" id="PF04014">
    <property type="entry name" value="MazE_antitoxin"/>
    <property type="match status" value="1"/>
</dbReference>
<keyword evidence="3" id="KW-1185">Reference proteome</keyword>
<dbReference type="InterPro" id="IPR007159">
    <property type="entry name" value="SpoVT-AbrB_dom"/>
</dbReference>
<comment type="caution">
    <text evidence="2">The sequence shown here is derived from an EMBL/GenBank/DDBJ whole genome shotgun (WGS) entry which is preliminary data.</text>
</comment>
<evidence type="ECO:0000313" key="2">
    <source>
        <dbReference type="EMBL" id="KRL87071.1"/>
    </source>
</evidence>
<dbReference type="RefSeq" id="WP_054650731.1">
    <property type="nucleotide sequence ID" value="NZ_AZFJ01000032.1"/>
</dbReference>
<feature type="domain" description="SpoVT-AbrB" evidence="1">
    <location>
        <begin position="12"/>
        <end position="57"/>
    </location>
</feature>
<dbReference type="GO" id="GO:0003677">
    <property type="term" value="F:DNA binding"/>
    <property type="evidence" value="ECO:0007669"/>
    <property type="project" value="InterPro"/>
</dbReference>
<dbReference type="AlphaFoldDB" id="A0A0R1U0X5"/>
<dbReference type="Gene3D" id="2.10.260.10">
    <property type="match status" value="1"/>
</dbReference>
<dbReference type="InterPro" id="IPR037914">
    <property type="entry name" value="SpoVT-AbrB_sf"/>
</dbReference>
<gene>
    <name evidence="2" type="ORF">FC50_GL000043</name>
</gene>
<name>A0A0R1U0X5_9LACO</name>
<dbReference type="EMBL" id="AZFJ01000032">
    <property type="protein sequence ID" value="KRL87071.1"/>
    <property type="molecule type" value="Genomic_DNA"/>
</dbReference>
<organism evidence="2 3">
    <name type="scientific">Lacticaseibacillus pantheris DSM 15945 = JCM 12539 = NBRC 106106</name>
    <dbReference type="NCBI Taxonomy" id="1423783"/>
    <lineage>
        <taxon>Bacteria</taxon>
        <taxon>Bacillati</taxon>
        <taxon>Bacillota</taxon>
        <taxon>Bacilli</taxon>
        <taxon>Lactobacillales</taxon>
        <taxon>Lactobacillaceae</taxon>
        <taxon>Lacticaseibacillus</taxon>
    </lineage>
</organism>
<dbReference type="SMART" id="SM00966">
    <property type="entry name" value="SpoVT_AbrB"/>
    <property type="match status" value="1"/>
</dbReference>
<reference evidence="2 3" key="1">
    <citation type="journal article" date="2015" name="Genome Announc.">
        <title>Expanding the biotechnology potential of lactobacilli through comparative genomics of 213 strains and associated genera.</title>
        <authorList>
            <person name="Sun Z."/>
            <person name="Harris H.M."/>
            <person name="McCann A."/>
            <person name="Guo C."/>
            <person name="Argimon S."/>
            <person name="Zhang W."/>
            <person name="Yang X."/>
            <person name="Jeffery I.B."/>
            <person name="Cooney J.C."/>
            <person name="Kagawa T.F."/>
            <person name="Liu W."/>
            <person name="Song Y."/>
            <person name="Salvetti E."/>
            <person name="Wrobel A."/>
            <person name="Rasinkangas P."/>
            <person name="Parkhill J."/>
            <person name="Rea M.C."/>
            <person name="O'Sullivan O."/>
            <person name="Ritari J."/>
            <person name="Douillard F.P."/>
            <person name="Paul Ross R."/>
            <person name="Yang R."/>
            <person name="Briner A.E."/>
            <person name="Felis G.E."/>
            <person name="de Vos W.M."/>
            <person name="Barrangou R."/>
            <person name="Klaenhammer T.R."/>
            <person name="Caufield P.W."/>
            <person name="Cui Y."/>
            <person name="Zhang H."/>
            <person name="O'Toole P.W."/>
        </authorList>
    </citation>
    <scope>NUCLEOTIDE SEQUENCE [LARGE SCALE GENOMIC DNA]</scope>
    <source>
        <strain evidence="2 3">DSM 15945</strain>
    </source>
</reference>
<protein>
    <recommendedName>
        <fullName evidence="1">SpoVT-AbrB domain-containing protein</fullName>
    </recommendedName>
</protein>
<dbReference type="PATRIC" id="fig|1423783.4.peg.49"/>
<dbReference type="Proteomes" id="UP000051922">
    <property type="component" value="Unassembled WGS sequence"/>
</dbReference>